<dbReference type="EMBL" id="QGTR01000003">
    <property type="protein sequence ID" value="PWW00470.1"/>
    <property type="molecule type" value="Genomic_DNA"/>
</dbReference>
<name>A0A317PKB3_9HYPH</name>
<organism evidence="2 3">
    <name type="scientific">Hoeflea marina</name>
    <dbReference type="NCBI Taxonomy" id="274592"/>
    <lineage>
        <taxon>Bacteria</taxon>
        <taxon>Pseudomonadati</taxon>
        <taxon>Pseudomonadota</taxon>
        <taxon>Alphaproteobacteria</taxon>
        <taxon>Hyphomicrobiales</taxon>
        <taxon>Rhizobiaceae</taxon>
        <taxon>Hoeflea</taxon>
    </lineage>
</organism>
<keyword evidence="1" id="KW-0732">Signal</keyword>
<gene>
    <name evidence="2" type="ORF">DFR52_103677</name>
</gene>
<protein>
    <submittedName>
        <fullName evidence="2">Uncharacterized protein</fullName>
    </submittedName>
</protein>
<evidence type="ECO:0000313" key="3">
    <source>
        <dbReference type="Proteomes" id="UP000246352"/>
    </source>
</evidence>
<dbReference type="AlphaFoldDB" id="A0A317PKB3"/>
<evidence type="ECO:0000313" key="2">
    <source>
        <dbReference type="EMBL" id="PWW00470.1"/>
    </source>
</evidence>
<comment type="caution">
    <text evidence="2">The sequence shown here is derived from an EMBL/GenBank/DDBJ whole genome shotgun (WGS) entry which is preliminary data.</text>
</comment>
<proteinExistence type="predicted"/>
<sequence>MAKTVVSAFAFAVVVILSASAFAPRSIAEAGNGCDPAYGIEPCLRQASR</sequence>
<keyword evidence="3" id="KW-1185">Reference proteome</keyword>
<evidence type="ECO:0000256" key="1">
    <source>
        <dbReference type="SAM" id="SignalP"/>
    </source>
</evidence>
<reference evidence="2 3" key="1">
    <citation type="submission" date="2018-05" db="EMBL/GenBank/DDBJ databases">
        <title>Genomic Encyclopedia of Type Strains, Phase IV (KMG-IV): sequencing the most valuable type-strain genomes for metagenomic binning, comparative biology and taxonomic classification.</title>
        <authorList>
            <person name="Goeker M."/>
        </authorList>
    </citation>
    <scope>NUCLEOTIDE SEQUENCE [LARGE SCALE GENOMIC DNA]</scope>
    <source>
        <strain evidence="2 3">DSM 16791</strain>
    </source>
</reference>
<accession>A0A317PKB3</accession>
<feature type="chain" id="PRO_5016429053" evidence="1">
    <location>
        <begin position="24"/>
        <end position="49"/>
    </location>
</feature>
<dbReference type="Proteomes" id="UP000246352">
    <property type="component" value="Unassembled WGS sequence"/>
</dbReference>
<feature type="signal peptide" evidence="1">
    <location>
        <begin position="1"/>
        <end position="23"/>
    </location>
</feature>